<keyword evidence="3" id="KW-0808">Transferase</keyword>
<proteinExistence type="predicted"/>
<evidence type="ECO:0000256" key="7">
    <source>
        <dbReference type="SAM" id="MobiDB-lite"/>
    </source>
</evidence>
<keyword evidence="10" id="KW-1185">Reference proteome</keyword>
<dbReference type="InterPro" id="IPR008271">
    <property type="entry name" value="Ser/Thr_kinase_AS"/>
</dbReference>
<evidence type="ECO:0000256" key="4">
    <source>
        <dbReference type="ARBA" id="ARBA00022741"/>
    </source>
</evidence>
<keyword evidence="6" id="KW-0067">ATP-binding</keyword>
<dbReference type="EC" id="2.7.11.1" evidence="1"/>
<feature type="compositionally biased region" description="Polar residues" evidence="7">
    <location>
        <begin position="349"/>
        <end position="365"/>
    </location>
</feature>
<dbReference type="GO" id="GO:0005524">
    <property type="term" value="F:ATP binding"/>
    <property type="evidence" value="ECO:0007669"/>
    <property type="project" value="UniProtKB-KW"/>
</dbReference>
<reference evidence="9 10" key="1">
    <citation type="submission" date="2015-07" db="EMBL/GenBank/DDBJ databases">
        <title>Genome sequencing of Kibdelosporangium phytohabitans.</title>
        <authorList>
            <person name="Qin S."/>
            <person name="Xing K."/>
        </authorList>
    </citation>
    <scope>NUCLEOTIDE SEQUENCE [LARGE SCALE GENOMIC DNA]</scope>
    <source>
        <strain evidence="9 10">KLBMP1111</strain>
    </source>
</reference>
<dbReference type="Gene3D" id="1.10.510.10">
    <property type="entry name" value="Transferase(Phosphotransferase) domain 1"/>
    <property type="match status" value="1"/>
</dbReference>
<evidence type="ECO:0000256" key="1">
    <source>
        <dbReference type="ARBA" id="ARBA00012513"/>
    </source>
</evidence>
<organism evidence="9 10">
    <name type="scientific">Kibdelosporangium phytohabitans</name>
    <dbReference type="NCBI Taxonomy" id="860235"/>
    <lineage>
        <taxon>Bacteria</taxon>
        <taxon>Bacillati</taxon>
        <taxon>Actinomycetota</taxon>
        <taxon>Actinomycetes</taxon>
        <taxon>Pseudonocardiales</taxon>
        <taxon>Pseudonocardiaceae</taxon>
        <taxon>Kibdelosporangium</taxon>
    </lineage>
</organism>
<keyword evidence="2" id="KW-0723">Serine/threonine-protein kinase</keyword>
<feature type="region of interest" description="Disordered" evidence="7">
    <location>
        <begin position="343"/>
        <end position="403"/>
    </location>
</feature>
<sequence length="569" mass="60506">MDEPRVVADRYRLVKMINWGGMGVVWRAEDVLIGREVAVKELRAPVGVSKPQWQEFTERALREARSTGRITHPGVAGIFDVVLDDGAAYLIMELLDGLDLAQVIEQEGPLDESRVVDIASQVLDALAAAHAEDVVHRDVKPGNIMVLPDGTVKLIDFGIAHALGETRMTVNAVIGTRAYMAPELFANGEITAAADMWSLGVTLYAAVSGESPFLRDSEAATLSALLFDPIPPPRCKSPLKETITALLTREPDKRATLGGALGLLAGRQLKATAKLSTTPEVAKPEVSAPAVAKPRLPVGSAPVGTPGGKPPSRQAGGWTVVVVVVLLVLVGVPEVRDKVGDFFDRGSAKTGTGVSTLPTAQSTPTGRYPLSQPDTRDRITTTTRTTTTTTTTDPGSPDSVARDKTPFTANALMPDSYIDSKDVKYKVAAGGVHDCVQRGMSQNVRDILSRAGCARMVTGSFVDSSGKILVSVQVYAFENTAAADAVYGRFDAASSLSFGLWCPLDGTGAAACKGDDRKATRSIYIGHHHRYVFSAYALYINLTSEAGAKPWLDAAAKRAVNVVGPQNYR</sequence>
<protein>
    <recommendedName>
        <fullName evidence="1">non-specific serine/threonine protein kinase</fullName>
        <ecNumber evidence="1">2.7.11.1</ecNumber>
    </recommendedName>
</protein>
<dbReference type="CDD" id="cd14014">
    <property type="entry name" value="STKc_PknB_like"/>
    <property type="match status" value="1"/>
</dbReference>
<feature type="domain" description="Protein kinase" evidence="8">
    <location>
        <begin position="11"/>
        <end position="269"/>
    </location>
</feature>
<dbReference type="InterPro" id="IPR000719">
    <property type="entry name" value="Prot_kinase_dom"/>
</dbReference>
<dbReference type="PROSITE" id="PS00108">
    <property type="entry name" value="PROTEIN_KINASE_ST"/>
    <property type="match status" value="1"/>
</dbReference>
<dbReference type="KEGG" id="kphy:AOZ06_29315"/>
<name>A0A0N9I3G6_9PSEU</name>
<evidence type="ECO:0000313" key="9">
    <source>
        <dbReference type="EMBL" id="ALG10449.1"/>
    </source>
</evidence>
<dbReference type="EMBL" id="CP012752">
    <property type="protein sequence ID" value="ALG10449.1"/>
    <property type="molecule type" value="Genomic_DNA"/>
</dbReference>
<dbReference type="InterPro" id="IPR011009">
    <property type="entry name" value="Kinase-like_dom_sf"/>
</dbReference>
<dbReference type="SMART" id="SM00220">
    <property type="entry name" value="S_TKc"/>
    <property type="match status" value="1"/>
</dbReference>
<dbReference type="Gene3D" id="3.30.200.20">
    <property type="entry name" value="Phosphorylase Kinase, domain 1"/>
    <property type="match status" value="1"/>
</dbReference>
<dbReference type="SUPFAM" id="SSF56112">
    <property type="entry name" value="Protein kinase-like (PK-like)"/>
    <property type="match status" value="1"/>
</dbReference>
<dbReference type="RefSeq" id="WP_054292352.1">
    <property type="nucleotide sequence ID" value="NZ_CP012752.1"/>
</dbReference>
<feature type="region of interest" description="Disordered" evidence="7">
    <location>
        <begin position="280"/>
        <end position="315"/>
    </location>
</feature>
<feature type="compositionally biased region" description="Low complexity" evidence="7">
    <location>
        <begin position="380"/>
        <end position="393"/>
    </location>
</feature>
<dbReference type="PANTHER" id="PTHR43289">
    <property type="entry name" value="MITOGEN-ACTIVATED PROTEIN KINASE KINASE KINASE 20-RELATED"/>
    <property type="match status" value="1"/>
</dbReference>
<dbReference type="STRING" id="860235.AOZ06_29315"/>
<dbReference type="GO" id="GO:0004674">
    <property type="term" value="F:protein serine/threonine kinase activity"/>
    <property type="evidence" value="ECO:0007669"/>
    <property type="project" value="UniProtKB-KW"/>
</dbReference>
<evidence type="ECO:0000256" key="3">
    <source>
        <dbReference type="ARBA" id="ARBA00022679"/>
    </source>
</evidence>
<gene>
    <name evidence="9" type="ORF">AOZ06_29315</name>
</gene>
<dbReference type="PANTHER" id="PTHR43289:SF6">
    <property type="entry name" value="SERINE_THREONINE-PROTEIN KINASE NEKL-3"/>
    <property type="match status" value="1"/>
</dbReference>
<evidence type="ECO:0000256" key="2">
    <source>
        <dbReference type="ARBA" id="ARBA00022527"/>
    </source>
</evidence>
<evidence type="ECO:0000256" key="6">
    <source>
        <dbReference type="ARBA" id="ARBA00022840"/>
    </source>
</evidence>
<dbReference type="PROSITE" id="PS50011">
    <property type="entry name" value="PROTEIN_KINASE_DOM"/>
    <property type="match status" value="1"/>
</dbReference>
<evidence type="ECO:0000313" key="10">
    <source>
        <dbReference type="Proteomes" id="UP000063699"/>
    </source>
</evidence>
<evidence type="ECO:0000259" key="8">
    <source>
        <dbReference type="PROSITE" id="PS50011"/>
    </source>
</evidence>
<keyword evidence="4" id="KW-0547">Nucleotide-binding</keyword>
<evidence type="ECO:0000256" key="5">
    <source>
        <dbReference type="ARBA" id="ARBA00022777"/>
    </source>
</evidence>
<accession>A0A0N9I3G6</accession>
<keyword evidence="5" id="KW-0418">Kinase</keyword>
<dbReference type="Proteomes" id="UP000063699">
    <property type="component" value="Chromosome"/>
</dbReference>
<dbReference type="Pfam" id="PF00069">
    <property type="entry name" value="Pkinase"/>
    <property type="match status" value="1"/>
</dbReference>
<dbReference type="AlphaFoldDB" id="A0A0N9I3G6"/>